<sequence length="73" mass="7479">MPGWMRGAGLLIAQIAGELVPCQGQLDQPLPVGTLGLRGALHSGLGLMLRIVLGVHAQTLAGHLDECVAISSV</sequence>
<dbReference type="Proteomes" id="UP000051380">
    <property type="component" value="Unassembled WGS sequence"/>
</dbReference>
<evidence type="ECO:0000313" key="1">
    <source>
        <dbReference type="EMBL" id="KRP92525.1"/>
    </source>
</evidence>
<name>A0A0R3C8W4_9BRAD</name>
<proteinExistence type="predicted"/>
<comment type="caution">
    <text evidence="1">The sequence shown here is derived from an EMBL/GenBank/DDBJ whole genome shotgun (WGS) entry which is preliminary data.</text>
</comment>
<dbReference type="EMBL" id="LJYF01000031">
    <property type="protein sequence ID" value="KRP92525.1"/>
    <property type="molecule type" value="Genomic_DNA"/>
</dbReference>
<organism evidence="1 2">
    <name type="scientific">Bradyrhizobium yuanmingense</name>
    <dbReference type="NCBI Taxonomy" id="108015"/>
    <lineage>
        <taxon>Bacteria</taxon>
        <taxon>Pseudomonadati</taxon>
        <taxon>Pseudomonadota</taxon>
        <taxon>Alphaproteobacteria</taxon>
        <taxon>Hyphomicrobiales</taxon>
        <taxon>Nitrobacteraceae</taxon>
        <taxon>Bradyrhizobium</taxon>
    </lineage>
</organism>
<evidence type="ECO:0000313" key="2">
    <source>
        <dbReference type="Proteomes" id="UP000051380"/>
    </source>
</evidence>
<reference evidence="1 2" key="1">
    <citation type="submission" date="2015-09" db="EMBL/GenBank/DDBJ databases">
        <title>Draft Genome Sequence of the Strain BR 3267 (Bradyrhizobium yuanmingense) recommended as inoculant for cowpea in Brazil.</title>
        <authorList>
            <person name="Simoes-Araujo J.L."/>
            <person name="Zilli J.E."/>
        </authorList>
    </citation>
    <scope>NUCLEOTIDE SEQUENCE [LARGE SCALE GENOMIC DNA]</scope>
    <source>
        <strain evidence="1 2">BR3267</strain>
    </source>
</reference>
<gene>
    <name evidence="1" type="ORF">AOQ72_30700</name>
</gene>
<accession>A0A0R3C8W4</accession>
<dbReference type="AlphaFoldDB" id="A0A0R3C8W4"/>
<protein>
    <submittedName>
        <fullName evidence="1">Uncharacterized protein</fullName>
    </submittedName>
</protein>